<keyword evidence="1" id="KW-0812">Transmembrane</keyword>
<evidence type="ECO:0000256" key="1">
    <source>
        <dbReference type="SAM" id="Phobius"/>
    </source>
</evidence>
<name>A0A1H8EUB9_9ACTN</name>
<dbReference type="OrthoDB" id="3544105at2"/>
<feature type="transmembrane region" description="Helical" evidence="1">
    <location>
        <begin position="82"/>
        <end position="101"/>
    </location>
</feature>
<proteinExistence type="predicted"/>
<sequence>MIHAATRFRGLPTALIVGAYAAAVLTLTWLTREGFLGDAAYGVMAMVIMALPLSLVGTSLYGTLEGAVTGQGPDYAAPGWQYVLMAWPGLVTAVILGLLLTWRRTRPAATAAGWALAGLVILMGAATTFDSWAPRRPYGWPFLIYGSIMVVALRATRPRPRRRD</sequence>
<dbReference type="RefSeq" id="WP_055504275.1">
    <property type="nucleotide sequence ID" value="NZ_BBZG01000002.1"/>
</dbReference>
<gene>
    <name evidence="2" type="ORF">SAMN05660976_07110</name>
</gene>
<keyword evidence="3" id="KW-1185">Reference proteome</keyword>
<evidence type="ECO:0000313" key="2">
    <source>
        <dbReference type="EMBL" id="SEN23082.1"/>
    </source>
</evidence>
<keyword evidence="1" id="KW-1133">Transmembrane helix</keyword>
<dbReference type="Proteomes" id="UP000198953">
    <property type="component" value="Unassembled WGS sequence"/>
</dbReference>
<protein>
    <submittedName>
        <fullName evidence="2">Uncharacterized protein</fullName>
    </submittedName>
</protein>
<keyword evidence="1" id="KW-0472">Membrane</keyword>
<feature type="transmembrane region" description="Helical" evidence="1">
    <location>
        <begin position="108"/>
        <end position="126"/>
    </location>
</feature>
<dbReference type="AlphaFoldDB" id="A0A1H8EUB9"/>
<organism evidence="2 3">
    <name type="scientific">Nonomuraea pusilla</name>
    <dbReference type="NCBI Taxonomy" id="46177"/>
    <lineage>
        <taxon>Bacteria</taxon>
        <taxon>Bacillati</taxon>
        <taxon>Actinomycetota</taxon>
        <taxon>Actinomycetes</taxon>
        <taxon>Streptosporangiales</taxon>
        <taxon>Streptosporangiaceae</taxon>
        <taxon>Nonomuraea</taxon>
    </lineage>
</organism>
<feature type="transmembrane region" description="Helical" evidence="1">
    <location>
        <begin position="12"/>
        <end position="30"/>
    </location>
</feature>
<accession>A0A1H8EUB9</accession>
<evidence type="ECO:0000313" key="3">
    <source>
        <dbReference type="Proteomes" id="UP000198953"/>
    </source>
</evidence>
<feature type="transmembrane region" description="Helical" evidence="1">
    <location>
        <begin position="42"/>
        <end position="62"/>
    </location>
</feature>
<reference evidence="2 3" key="1">
    <citation type="submission" date="2016-10" db="EMBL/GenBank/DDBJ databases">
        <authorList>
            <person name="de Groot N.N."/>
        </authorList>
    </citation>
    <scope>NUCLEOTIDE SEQUENCE [LARGE SCALE GENOMIC DNA]</scope>
    <source>
        <strain evidence="2 3">DSM 43357</strain>
    </source>
</reference>
<feature type="transmembrane region" description="Helical" evidence="1">
    <location>
        <begin position="138"/>
        <end position="156"/>
    </location>
</feature>
<dbReference type="EMBL" id="FOBF01000023">
    <property type="protein sequence ID" value="SEN23082.1"/>
    <property type="molecule type" value="Genomic_DNA"/>
</dbReference>